<evidence type="ECO:0000256" key="6">
    <source>
        <dbReference type="ARBA" id="ARBA00023012"/>
    </source>
</evidence>
<dbReference type="InterPro" id="IPR000700">
    <property type="entry name" value="PAS-assoc_C"/>
</dbReference>
<keyword evidence="7" id="KW-1133">Transmembrane helix</keyword>
<dbReference type="HOGENOM" id="CLU_000445_114_71_3"/>
<dbReference type="PANTHER" id="PTHR43304:SF1">
    <property type="entry name" value="PAC DOMAIN-CONTAINING PROTEIN"/>
    <property type="match status" value="1"/>
</dbReference>
<keyword evidence="5" id="KW-0418">Kinase</keyword>
<dbReference type="PRINTS" id="PR00344">
    <property type="entry name" value="BCTRLSENSOR"/>
</dbReference>
<feature type="domain" description="PAC" evidence="10">
    <location>
        <begin position="215"/>
        <end position="267"/>
    </location>
</feature>
<dbReference type="GO" id="GO:0000155">
    <property type="term" value="F:phosphorelay sensor kinase activity"/>
    <property type="evidence" value="ECO:0007669"/>
    <property type="project" value="InterPro"/>
</dbReference>
<dbReference type="CDD" id="cd16921">
    <property type="entry name" value="HATPase_FilI-like"/>
    <property type="match status" value="1"/>
</dbReference>
<evidence type="ECO:0000256" key="5">
    <source>
        <dbReference type="ARBA" id="ARBA00022777"/>
    </source>
</evidence>
<dbReference type="NCBIfam" id="TIGR00229">
    <property type="entry name" value="sensory_box"/>
    <property type="match status" value="2"/>
</dbReference>
<feature type="domain" description="PAS" evidence="9">
    <location>
        <begin position="140"/>
        <end position="212"/>
    </location>
</feature>
<dbReference type="Gene3D" id="3.30.565.10">
    <property type="entry name" value="Histidine kinase-like ATPase, C-terminal domain"/>
    <property type="match status" value="1"/>
</dbReference>
<protein>
    <recommendedName>
        <fullName evidence="2">histidine kinase</fullName>
        <ecNumber evidence="2">2.7.13.3</ecNumber>
    </recommendedName>
</protein>
<dbReference type="SMART" id="SM00387">
    <property type="entry name" value="HATPase_c"/>
    <property type="match status" value="1"/>
</dbReference>
<dbReference type="InterPro" id="IPR001610">
    <property type="entry name" value="PAC"/>
</dbReference>
<dbReference type="Pfam" id="PF00989">
    <property type="entry name" value="PAS"/>
    <property type="match status" value="1"/>
</dbReference>
<organism evidence="11 12">
    <name type="scientific">Coleofasciculus chthonoplastes PCC 7420</name>
    <dbReference type="NCBI Taxonomy" id="118168"/>
    <lineage>
        <taxon>Bacteria</taxon>
        <taxon>Bacillati</taxon>
        <taxon>Cyanobacteriota</taxon>
        <taxon>Cyanophyceae</taxon>
        <taxon>Coleofasciculales</taxon>
        <taxon>Coleofasciculaceae</taxon>
        <taxon>Coleofasciculus</taxon>
    </lineage>
</organism>
<dbReference type="InterPro" id="IPR000014">
    <property type="entry name" value="PAS"/>
</dbReference>
<dbReference type="eggNOG" id="COG2202">
    <property type="taxonomic scope" value="Bacteria"/>
</dbReference>
<dbReference type="InterPro" id="IPR052162">
    <property type="entry name" value="Sensor_kinase/Photoreceptor"/>
</dbReference>
<keyword evidence="6" id="KW-0902">Two-component regulatory system</keyword>
<accession>B4VRT9</accession>
<evidence type="ECO:0000256" key="1">
    <source>
        <dbReference type="ARBA" id="ARBA00000085"/>
    </source>
</evidence>
<dbReference type="InterPro" id="IPR035965">
    <property type="entry name" value="PAS-like_dom_sf"/>
</dbReference>
<keyword evidence="4" id="KW-0808">Transferase</keyword>
<dbReference type="SUPFAM" id="SSF55874">
    <property type="entry name" value="ATPase domain of HSP90 chaperone/DNA topoisomerase II/histidine kinase"/>
    <property type="match status" value="1"/>
</dbReference>
<dbReference type="PROSITE" id="PS50112">
    <property type="entry name" value="PAS"/>
    <property type="match status" value="2"/>
</dbReference>
<dbReference type="SMART" id="SM00388">
    <property type="entry name" value="HisKA"/>
    <property type="match status" value="1"/>
</dbReference>
<dbReference type="AlphaFoldDB" id="B4VRT9"/>
<reference evidence="11 12" key="1">
    <citation type="submission" date="2008-07" db="EMBL/GenBank/DDBJ databases">
        <authorList>
            <person name="Tandeau de Marsac N."/>
            <person name="Ferriera S."/>
            <person name="Johnson J."/>
            <person name="Kravitz S."/>
            <person name="Beeson K."/>
            <person name="Sutton G."/>
            <person name="Rogers Y.-H."/>
            <person name="Friedman R."/>
            <person name="Frazier M."/>
            <person name="Venter J.C."/>
        </authorList>
    </citation>
    <scope>NUCLEOTIDE SEQUENCE [LARGE SCALE GENOMIC DNA]</scope>
    <source>
        <strain evidence="11 12">PCC 7420</strain>
    </source>
</reference>
<feature type="domain" description="PAS" evidence="9">
    <location>
        <begin position="268"/>
        <end position="339"/>
    </location>
</feature>
<dbReference type="SUPFAM" id="SSF55785">
    <property type="entry name" value="PYP-like sensor domain (PAS domain)"/>
    <property type="match status" value="2"/>
</dbReference>
<sequence length="622" mass="70973">MYIPHGHCYLWQTNLVGLHVIADGLIALAYYSIPITLLYFIQKRQDVPFKGVFGLFSAFIISCGTTHLIGIVTLWYPIYWVSGFIKAITAIISIYTALVIIPMLPQALSLPSPTKMNQINDDLAAQIVQRKDIETSLRETQERFILAVRGSGDGLWDWNISTGEVYFSPRFKQILGYEEQEGENHYNFWESKVHPEDRDRVMAAMQNHLENHVPYAIEYRLCQKYGDYCWIYARAQAIWDETGKPTRMAGSISDITDRKRAEEALQQSEAKYRALIDTTQTGYVVLDRQGIVLDANQEYVRVTGQSNVSDILGKPVLDWIAPYDLERNVAEIQKALVERSVQNLETDYCHANGTIIPIEINARVIDTDEGCRILALCRDITERKQARQELKAAIADLARSNQDLEQFAYVASHDLREPLRKIRSYSDLLVKRYRGKLDERADKYIAYITDATQRMQSLISDLLTYSRVSKPELIPEPTDLGHILKKTLADLSPLIKENKAIITTDSLPQVNANPTQMAQLLQNLITNGIKFRTQQPPRIHITATREGQFWQIAVQDNGIGMDTQYCDRIFVIFQRLHYREEYPGTGIGLAVSKKIVERHGGQIWVESELGQGTTFYFTLPAV</sequence>
<dbReference type="InterPro" id="IPR036890">
    <property type="entry name" value="HATPase_C_sf"/>
</dbReference>
<dbReference type="FunFam" id="3.30.565.10:FF:000006">
    <property type="entry name" value="Sensor histidine kinase WalK"/>
    <property type="match status" value="1"/>
</dbReference>
<dbReference type="InterPro" id="IPR005467">
    <property type="entry name" value="His_kinase_dom"/>
</dbReference>
<name>B4VRT9_9CYAN</name>
<dbReference type="Pfam" id="PF02518">
    <property type="entry name" value="HATPase_c"/>
    <property type="match status" value="1"/>
</dbReference>
<evidence type="ECO:0000313" key="11">
    <source>
        <dbReference type="EMBL" id="EDX75535.1"/>
    </source>
</evidence>
<dbReference type="Pfam" id="PF08447">
    <property type="entry name" value="PAS_3"/>
    <property type="match status" value="1"/>
</dbReference>
<keyword evidence="3" id="KW-0597">Phosphoprotein</keyword>
<keyword evidence="7" id="KW-0812">Transmembrane</keyword>
<gene>
    <name evidence="11" type="ORF">MC7420_1453</name>
</gene>
<dbReference type="Gene3D" id="3.30.450.20">
    <property type="entry name" value="PAS domain"/>
    <property type="match status" value="2"/>
</dbReference>
<keyword evidence="7" id="KW-0472">Membrane</keyword>
<dbReference type="EMBL" id="DS989849">
    <property type="protein sequence ID" value="EDX75535.1"/>
    <property type="molecule type" value="Genomic_DNA"/>
</dbReference>
<dbReference type="InterPro" id="IPR013655">
    <property type="entry name" value="PAS_fold_3"/>
</dbReference>
<dbReference type="InterPro" id="IPR058544">
    <property type="entry name" value="ETR1_N"/>
</dbReference>
<dbReference type="CDD" id="cd00130">
    <property type="entry name" value="PAS"/>
    <property type="match status" value="2"/>
</dbReference>
<dbReference type="Pfam" id="PF00512">
    <property type="entry name" value="HisKA"/>
    <property type="match status" value="1"/>
</dbReference>
<proteinExistence type="predicted"/>
<dbReference type="STRING" id="118168.MC7420_1453"/>
<dbReference type="SMART" id="SM00086">
    <property type="entry name" value="PAC"/>
    <property type="match status" value="2"/>
</dbReference>
<dbReference type="InterPro" id="IPR004358">
    <property type="entry name" value="Sig_transdc_His_kin-like_C"/>
</dbReference>
<dbReference type="InterPro" id="IPR036097">
    <property type="entry name" value="HisK_dim/P_sf"/>
</dbReference>
<dbReference type="SUPFAM" id="SSF47384">
    <property type="entry name" value="Homodimeric domain of signal transducing histidine kinase"/>
    <property type="match status" value="1"/>
</dbReference>
<evidence type="ECO:0000259" key="9">
    <source>
        <dbReference type="PROSITE" id="PS50112"/>
    </source>
</evidence>
<dbReference type="EC" id="2.7.13.3" evidence="2"/>
<dbReference type="Proteomes" id="UP000003835">
    <property type="component" value="Unassembled WGS sequence"/>
</dbReference>
<feature type="transmembrane region" description="Helical" evidence="7">
    <location>
        <begin position="20"/>
        <end position="41"/>
    </location>
</feature>
<evidence type="ECO:0000256" key="4">
    <source>
        <dbReference type="ARBA" id="ARBA00022679"/>
    </source>
</evidence>
<dbReference type="PROSITE" id="PS50113">
    <property type="entry name" value="PAC"/>
    <property type="match status" value="2"/>
</dbReference>
<dbReference type="InterPro" id="IPR003594">
    <property type="entry name" value="HATPase_dom"/>
</dbReference>
<dbReference type="Gene3D" id="1.10.287.130">
    <property type="match status" value="1"/>
</dbReference>
<dbReference type="CDD" id="cd00082">
    <property type="entry name" value="HisKA"/>
    <property type="match status" value="1"/>
</dbReference>
<dbReference type="GO" id="GO:0006355">
    <property type="term" value="P:regulation of DNA-templated transcription"/>
    <property type="evidence" value="ECO:0007669"/>
    <property type="project" value="InterPro"/>
</dbReference>
<dbReference type="Pfam" id="PF25487">
    <property type="entry name" value="ETR1_N"/>
    <property type="match status" value="1"/>
</dbReference>
<feature type="transmembrane region" description="Helical" evidence="7">
    <location>
        <begin position="84"/>
        <end position="104"/>
    </location>
</feature>
<comment type="catalytic activity">
    <reaction evidence="1">
        <text>ATP + protein L-histidine = ADP + protein N-phospho-L-histidine.</text>
        <dbReference type="EC" id="2.7.13.3"/>
    </reaction>
</comment>
<dbReference type="PROSITE" id="PS50109">
    <property type="entry name" value="HIS_KIN"/>
    <property type="match status" value="1"/>
</dbReference>
<dbReference type="InterPro" id="IPR013767">
    <property type="entry name" value="PAS_fold"/>
</dbReference>
<evidence type="ECO:0000256" key="7">
    <source>
        <dbReference type="SAM" id="Phobius"/>
    </source>
</evidence>
<evidence type="ECO:0000259" key="10">
    <source>
        <dbReference type="PROSITE" id="PS50113"/>
    </source>
</evidence>
<evidence type="ECO:0000256" key="2">
    <source>
        <dbReference type="ARBA" id="ARBA00012438"/>
    </source>
</evidence>
<keyword evidence="12" id="KW-1185">Reference proteome</keyword>
<feature type="domain" description="Histidine kinase" evidence="8">
    <location>
        <begin position="410"/>
        <end position="622"/>
    </location>
</feature>
<feature type="transmembrane region" description="Helical" evidence="7">
    <location>
        <begin position="53"/>
        <end position="78"/>
    </location>
</feature>
<dbReference type="InterPro" id="IPR003661">
    <property type="entry name" value="HisK_dim/P_dom"/>
</dbReference>
<evidence type="ECO:0000256" key="3">
    <source>
        <dbReference type="ARBA" id="ARBA00022553"/>
    </source>
</evidence>
<feature type="domain" description="PAC" evidence="10">
    <location>
        <begin position="342"/>
        <end position="392"/>
    </location>
</feature>
<dbReference type="PANTHER" id="PTHR43304">
    <property type="entry name" value="PHYTOCHROME-LIKE PROTEIN CPH1"/>
    <property type="match status" value="1"/>
</dbReference>
<evidence type="ECO:0000313" key="12">
    <source>
        <dbReference type="Proteomes" id="UP000003835"/>
    </source>
</evidence>
<dbReference type="SMART" id="SM00091">
    <property type="entry name" value="PAS"/>
    <property type="match status" value="2"/>
</dbReference>
<evidence type="ECO:0000259" key="8">
    <source>
        <dbReference type="PROSITE" id="PS50109"/>
    </source>
</evidence>
<dbReference type="eggNOG" id="COG4251">
    <property type="taxonomic scope" value="Bacteria"/>
</dbReference>